<dbReference type="PATRIC" id="fig|1618422.5.peg.1143"/>
<name>A0A0G0LV69_9BACT</name>
<evidence type="ECO:0000313" key="3">
    <source>
        <dbReference type="Proteomes" id="UP000034235"/>
    </source>
</evidence>
<sequence>MTIKLLALFLSLFLFVFVNPAHARRITPEDVINTKKGKLNAKVANYSNENKLKLEKISEKISNLNKEKTDGLDRIMIIQAQILDGHQKRLGKETEQIEKARYWITYAHEAVAYQAAKIYVFELSSEANLKSDMLSTISLFQNELNSTRSKIIKSQNILRETVK</sequence>
<organism evidence="2 3">
    <name type="scientific">Candidatus Daviesbacteria bacterium GW2011_GWA2_38_24</name>
    <dbReference type="NCBI Taxonomy" id="1618422"/>
    <lineage>
        <taxon>Bacteria</taxon>
        <taxon>Candidatus Daviesiibacteriota</taxon>
    </lineage>
</organism>
<evidence type="ECO:0000256" key="1">
    <source>
        <dbReference type="SAM" id="SignalP"/>
    </source>
</evidence>
<evidence type="ECO:0000313" key="2">
    <source>
        <dbReference type="EMBL" id="KKQ65289.1"/>
    </source>
</evidence>
<protein>
    <recommendedName>
        <fullName evidence="4">DUF5667 domain-containing protein</fullName>
    </recommendedName>
</protein>
<accession>A0A0G0LV69</accession>
<dbReference type="Proteomes" id="UP000034235">
    <property type="component" value="Unassembled WGS sequence"/>
</dbReference>
<comment type="caution">
    <text evidence="2">The sequence shown here is derived from an EMBL/GenBank/DDBJ whole genome shotgun (WGS) entry which is preliminary data.</text>
</comment>
<keyword evidence="1" id="KW-0732">Signal</keyword>
<gene>
    <name evidence="2" type="ORF">US86_C0012G0004</name>
</gene>
<proteinExistence type="predicted"/>
<feature type="chain" id="PRO_5002533388" description="DUF5667 domain-containing protein" evidence="1">
    <location>
        <begin position="24"/>
        <end position="163"/>
    </location>
</feature>
<evidence type="ECO:0008006" key="4">
    <source>
        <dbReference type="Google" id="ProtNLM"/>
    </source>
</evidence>
<reference evidence="2 3" key="1">
    <citation type="journal article" date="2015" name="Nature">
        <title>rRNA introns, odd ribosomes, and small enigmatic genomes across a large radiation of phyla.</title>
        <authorList>
            <person name="Brown C.T."/>
            <person name="Hug L.A."/>
            <person name="Thomas B.C."/>
            <person name="Sharon I."/>
            <person name="Castelle C.J."/>
            <person name="Singh A."/>
            <person name="Wilkins M.J."/>
            <person name="Williams K.H."/>
            <person name="Banfield J.F."/>
        </authorList>
    </citation>
    <scope>NUCLEOTIDE SEQUENCE [LARGE SCALE GENOMIC DNA]</scope>
</reference>
<feature type="signal peptide" evidence="1">
    <location>
        <begin position="1"/>
        <end position="23"/>
    </location>
</feature>
<dbReference type="AlphaFoldDB" id="A0A0G0LV69"/>
<dbReference type="EMBL" id="LBUP01000012">
    <property type="protein sequence ID" value="KKQ65289.1"/>
    <property type="molecule type" value="Genomic_DNA"/>
</dbReference>